<dbReference type="SUPFAM" id="SSF103088">
    <property type="entry name" value="OmpA-like"/>
    <property type="match status" value="1"/>
</dbReference>
<comment type="caution">
    <text evidence="6">The sequence shown here is derived from an EMBL/GenBank/DDBJ whole genome shotgun (WGS) entry which is preliminary data.</text>
</comment>
<evidence type="ECO:0000256" key="1">
    <source>
        <dbReference type="ARBA" id="ARBA00004442"/>
    </source>
</evidence>
<dbReference type="InterPro" id="IPR036737">
    <property type="entry name" value="OmpA-like_sf"/>
</dbReference>
<evidence type="ECO:0000256" key="3">
    <source>
        <dbReference type="ARBA" id="ARBA00023237"/>
    </source>
</evidence>
<evidence type="ECO:0000256" key="4">
    <source>
        <dbReference type="PROSITE-ProRule" id="PRU00473"/>
    </source>
</evidence>
<dbReference type="PRINTS" id="PR01021">
    <property type="entry name" value="OMPADOMAIN"/>
</dbReference>
<dbReference type="PANTHER" id="PTHR30329">
    <property type="entry name" value="STATOR ELEMENT OF FLAGELLAR MOTOR COMPLEX"/>
    <property type="match status" value="1"/>
</dbReference>
<evidence type="ECO:0000313" key="6">
    <source>
        <dbReference type="EMBL" id="KLE00350.1"/>
    </source>
</evidence>
<dbReference type="PROSITE" id="PS51123">
    <property type="entry name" value="OMPA_2"/>
    <property type="match status" value="1"/>
</dbReference>
<keyword evidence="3" id="KW-0998">Cell outer membrane</keyword>
<dbReference type="PANTHER" id="PTHR30329:SF21">
    <property type="entry name" value="LIPOPROTEIN YIAD-RELATED"/>
    <property type="match status" value="1"/>
</dbReference>
<dbReference type="InterPro" id="IPR006665">
    <property type="entry name" value="OmpA-like"/>
</dbReference>
<accession>A0A0G9K3E3</accession>
<evidence type="ECO:0000256" key="2">
    <source>
        <dbReference type="ARBA" id="ARBA00023136"/>
    </source>
</evidence>
<dbReference type="AlphaFoldDB" id="A0A0G9K3E3"/>
<keyword evidence="2 4" id="KW-0472">Membrane</keyword>
<name>A0A0G9K3E3_9BACT</name>
<dbReference type="InterPro" id="IPR006664">
    <property type="entry name" value="OMP_bac"/>
</dbReference>
<dbReference type="GeneID" id="24303457"/>
<dbReference type="GO" id="GO:0009279">
    <property type="term" value="C:cell outer membrane"/>
    <property type="evidence" value="ECO:0007669"/>
    <property type="project" value="UniProtKB-SubCell"/>
</dbReference>
<dbReference type="PROSITE" id="PS51257">
    <property type="entry name" value="PROKAR_LIPOPROTEIN"/>
    <property type="match status" value="1"/>
</dbReference>
<sequence length="241" mass="26157">MKYINFKFLLSSTIIASLLVGCAQKTGYQTYDNNQNAIIGTTLGAIAGIVLGNNIGGGNKGRNKVIGAVAGAAIGGAIGYSMDKQAQEVAQSLNTNVNNNPQAVLDPNQDLIVSNTDNYVKIMFRDSMMFETNSANPTYSAQTKISKIYSVLQKYPNTLVQVVGHTDSRGTHTYNQTLSEQRATNVGNIIYNSGVSNQIFSRGCSFDKPVALNNSESNMALNRRVEVYLYPNQESVFDVCR</sequence>
<proteinExistence type="predicted"/>
<protein>
    <submittedName>
        <fullName evidence="6">Membrane protein</fullName>
    </submittedName>
</protein>
<gene>
    <name evidence="6" type="ORF">AA20_05860</name>
</gene>
<dbReference type="RefSeq" id="WP_004510312.1">
    <property type="nucleotide sequence ID" value="NZ_JAIQ01000085.1"/>
</dbReference>
<dbReference type="Pfam" id="PF00691">
    <property type="entry name" value="OmpA"/>
    <property type="match status" value="1"/>
</dbReference>
<dbReference type="Pfam" id="PF13441">
    <property type="entry name" value="Gly-zipper_YMGG"/>
    <property type="match status" value="1"/>
</dbReference>
<dbReference type="InterPro" id="IPR050330">
    <property type="entry name" value="Bact_OuterMem_StrucFunc"/>
</dbReference>
<dbReference type="CDD" id="cd07185">
    <property type="entry name" value="OmpA_C-like"/>
    <property type="match status" value="1"/>
</dbReference>
<organism evidence="6 7">
    <name type="scientific">Aliarcobacter butzleri L348</name>
    <dbReference type="NCBI Taxonomy" id="1447256"/>
    <lineage>
        <taxon>Bacteria</taxon>
        <taxon>Pseudomonadati</taxon>
        <taxon>Campylobacterota</taxon>
        <taxon>Epsilonproteobacteria</taxon>
        <taxon>Campylobacterales</taxon>
        <taxon>Arcobacteraceae</taxon>
        <taxon>Aliarcobacter</taxon>
    </lineage>
</organism>
<dbReference type="Gene3D" id="3.30.1330.60">
    <property type="entry name" value="OmpA-like domain"/>
    <property type="match status" value="1"/>
</dbReference>
<dbReference type="PATRIC" id="fig|1447256.3.peg.1141"/>
<dbReference type="Proteomes" id="UP000035514">
    <property type="component" value="Unassembled WGS sequence"/>
</dbReference>
<feature type="domain" description="OmpA-like" evidence="5">
    <location>
        <begin position="117"/>
        <end position="233"/>
    </location>
</feature>
<reference evidence="6 7" key="1">
    <citation type="submission" date="2014-01" db="EMBL/GenBank/DDBJ databases">
        <title>Development of a Comparative Genomic Fingerprinting Assay for High Resolution Genotyping of Arcobacter butzleri.</title>
        <authorList>
            <person name="Webb A.L."/>
            <person name="Inglis G.D."/>
            <person name="Kruczkiewicz P."/>
            <person name="Selinger L.B."/>
            <person name="Taboada E.N."/>
        </authorList>
    </citation>
    <scope>NUCLEOTIDE SEQUENCE [LARGE SCALE GENOMIC DNA]</scope>
    <source>
        <strain evidence="6 7">L348</strain>
    </source>
</reference>
<comment type="subcellular location">
    <subcellularLocation>
        <location evidence="1">Cell outer membrane</location>
    </subcellularLocation>
</comment>
<dbReference type="EMBL" id="JAIQ01000085">
    <property type="protein sequence ID" value="KLE00350.1"/>
    <property type="molecule type" value="Genomic_DNA"/>
</dbReference>
<dbReference type="InterPro" id="IPR027367">
    <property type="entry name" value="Gly-zipper_YMGG"/>
</dbReference>
<evidence type="ECO:0000313" key="7">
    <source>
        <dbReference type="Proteomes" id="UP000035514"/>
    </source>
</evidence>
<evidence type="ECO:0000259" key="5">
    <source>
        <dbReference type="PROSITE" id="PS51123"/>
    </source>
</evidence>